<keyword evidence="2" id="KW-0645">Protease</keyword>
<evidence type="ECO:0000256" key="1">
    <source>
        <dbReference type="ARBA" id="ARBA00006534"/>
    </source>
</evidence>
<evidence type="ECO:0008006" key="7">
    <source>
        <dbReference type="Google" id="ProtNLM"/>
    </source>
</evidence>
<comment type="similarity">
    <text evidence="1">Belongs to the peptidase S51 family.</text>
</comment>
<dbReference type="InterPro" id="IPR005320">
    <property type="entry name" value="Peptidase_S51"/>
</dbReference>
<organism evidence="5 6">
    <name type="scientific">Leucobacter massiliensis</name>
    <dbReference type="NCBI Taxonomy" id="1686285"/>
    <lineage>
        <taxon>Bacteria</taxon>
        <taxon>Bacillati</taxon>
        <taxon>Actinomycetota</taxon>
        <taxon>Actinomycetes</taxon>
        <taxon>Micrococcales</taxon>
        <taxon>Microbacteriaceae</taxon>
        <taxon>Leucobacter</taxon>
    </lineage>
</organism>
<keyword evidence="6" id="KW-1185">Reference proteome</keyword>
<dbReference type="EMBL" id="MWZD01000020">
    <property type="protein sequence ID" value="PRI10382.1"/>
    <property type="molecule type" value="Genomic_DNA"/>
</dbReference>
<keyword evidence="3" id="KW-0378">Hydrolase</keyword>
<dbReference type="GO" id="GO:0006508">
    <property type="term" value="P:proteolysis"/>
    <property type="evidence" value="ECO:0007669"/>
    <property type="project" value="UniProtKB-KW"/>
</dbReference>
<evidence type="ECO:0000256" key="3">
    <source>
        <dbReference type="ARBA" id="ARBA00022801"/>
    </source>
</evidence>
<evidence type="ECO:0000313" key="5">
    <source>
        <dbReference type="EMBL" id="PRI10382.1"/>
    </source>
</evidence>
<evidence type="ECO:0000313" key="6">
    <source>
        <dbReference type="Proteomes" id="UP000238650"/>
    </source>
</evidence>
<dbReference type="Pfam" id="PF03575">
    <property type="entry name" value="Peptidase_S51"/>
    <property type="match status" value="1"/>
</dbReference>
<comment type="caution">
    <text evidence="5">The sequence shown here is derived from an EMBL/GenBank/DDBJ whole genome shotgun (WGS) entry which is preliminary data.</text>
</comment>
<dbReference type="Gene3D" id="3.40.50.880">
    <property type="match status" value="1"/>
</dbReference>
<dbReference type="SUPFAM" id="SSF52317">
    <property type="entry name" value="Class I glutamine amidotransferase-like"/>
    <property type="match status" value="1"/>
</dbReference>
<evidence type="ECO:0000256" key="4">
    <source>
        <dbReference type="ARBA" id="ARBA00022825"/>
    </source>
</evidence>
<dbReference type="PANTHER" id="PTHR20842:SF0">
    <property type="entry name" value="ALPHA-ASPARTYL DIPEPTIDASE"/>
    <property type="match status" value="1"/>
</dbReference>
<reference evidence="5 6" key="1">
    <citation type="journal article" date="2017" name="New Microbes New Infect">
        <title>Genome sequence of 'Leucobacter massiliensis' sp. nov. isolated from human pharynx after travel to the 2014 Hajj.</title>
        <authorList>
            <person name="Leangapichart T."/>
            <person name="Gautret P."/>
            <person name="Nguyen T.T."/>
            <person name="Armstrong N."/>
            <person name="Rolain J.M."/>
        </authorList>
    </citation>
    <scope>NUCLEOTIDE SEQUENCE [LARGE SCALE GENOMIC DNA]</scope>
    <source>
        <strain evidence="5 6">122RC15</strain>
    </source>
</reference>
<protein>
    <recommendedName>
        <fullName evidence="7">Peptidase</fullName>
    </recommendedName>
</protein>
<keyword evidence="4" id="KW-0720">Serine protease</keyword>
<gene>
    <name evidence="5" type="ORF">B4915_12060</name>
</gene>
<dbReference type="AlphaFoldDB" id="A0A2S9QLC2"/>
<sequence>MSQAAHGGRTGGARTRGSRLGAVSVDGDAERRLLLTSFFARVARLLPAFAEAKLAGRRVCFIPTATIPERFTLHLRAERRALRRLGLELDELELSAATPAETAEAMGAADILFVSGGNTFFLAQELRRTGADRLIAAHIAAGRIYIGASAGSMVLAPRLDYVAHMDSPSAAPALRGDFAGLGITEFGVVPHAGNVPFRRATRRIVETYGERMVLLPISNREAVAVTGARVRMLRA</sequence>
<dbReference type="InterPro" id="IPR029062">
    <property type="entry name" value="Class_I_gatase-like"/>
</dbReference>
<dbReference type="GO" id="GO:0008236">
    <property type="term" value="F:serine-type peptidase activity"/>
    <property type="evidence" value="ECO:0007669"/>
    <property type="project" value="UniProtKB-KW"/>
</dbReference>
<proteinExistence type="inferred from homology"/>
<evidence type="ECO:0000256" key="2">
    <source>
        <dbReference type="ARBA" id="ARBA00022670"/>
    </source>
</evidence>
<dbReference type="PANTHER" id="PTHR20842">
    <property type="entry name" value="PROTEASE S51 ALPHA-ASPARTYL DIPEPTIDASE"/>
    <property type="match status" value="1"/>
</dbReference>
<accession>A0A2S9QLC2</accession>
<name>A0A2S9QLC2_9MICO</name>
<dbReference type="OrthoDB" id="3373764at2"/>
<dbReference type="Proteomes" id="UP000238650">
    <property type="component" value="Unassembled WGS sequence"/>
</dbReference>